<evidence type="ECO:0000313" key="3">
    <source>
        <dbReference type="Proteomes" id="UP000215896"/>
    </source>
</evidence>
<organism evidence="2 3">
    <name type="scientific">Enemella evansiae</name>
    <dbReference type="NCBI Taxonomy" id="2016499"/>
    <lineage>
        <taxon>Bacteria</taxon>
        <taxon>Bacillati</taxon>
        <taxon>Actinomycetota</taxon>
        <taxon>Actinomycetes</taxon>
        <taxon>Propionibacteriales</taxon>
        <taxon>Propionibacteriaceae</taxon>
        <taxon>Enemella</taxon>
    </lineage>
</organism>
<name>A0A255GN95_9ACTN</name>
<gene>
    <name evidence="2" type="ORF">CGZ94_07655</name>
</gene>
<dbReference type="EMBL" id="NMVO01000012">
    <property type="protein sequence ID" value="OYO14464.1"/>
    <property type="molecule type" value="Genomic_DNA"/>
</dbReference>
<keyword evidence="3" id="KW-1185">Reference proteome</keyword>
<evidence type="ECO:0000313" key="2">
    <source>
        <dbReference type="EMBL" id="OYO14464.1"/>
    </source>
</evidence>
<reference evidence="2 3" key="1">
    <citation type="submission" date="2017-07" db="EMBL/GenBank/DDBJ databases">
        <title>Draft whole genome sequences of clinical Proprionibacteriaceae strains.</title>
        <authorList>
            <person name="Bernier A.-M."/>
            <person name="Bernard K."/>
            <person name="Domingo M.-C."/>
        </authorList>
    </citation>
    <scope>NUCLEOTIDE SEQUENCE [LARGE SCALE GENOMIC DNA]</scope>
    <source>
        <strain evidence="2 3">NML 030167</strain>
    </source>
</reference>
<comment type="caution">
    <text evidence="2">The sequence shown here is derived from an EMBL/GenBank/DDBJ whole genome shotgun (WGS) entry which is preliminary data.</text>
</comment>
<dbReference type="OrthoDB" id="3873597at2"/>
<evidence type="ECO:0000256" key="1">
    <source>
        <dbReference type="SAM" id="MobiDB-lite"/>
    </source>
</evidence>
<proteinExistence type="predicted"/>
<dbReference type="Proteomes" id="UP000215896">
    <property type="component" value="Unassembled WGS sequence"/>
</dbReference>
<protein>
    <recommendedName>
        <fullName evidence="4">Protein ImuA</fullName>
    </recommendedName>
</protein>
<feature type="region of interest" description="Disordered" evidence="1">
    <location>
        <begin position="226"/>
        <end position="247"/>
    </location>
</feature>
<dbReference type="RefSeq" id="WP_094405261.1">
    <property type="nucleotide sequence ID" value="NZ_NMVN01000016.1"/>
</dbReference>
<accession>A0A255GN95</accession>
<sequence>MTALGSQTQSERIAELRNRMGKLLARRDDVSPARAASAALGTEDAAAKELPLLPGLAELPALRAGAVHQVDNLALALALLAGPARAGDWVAVVGLPELGYLAAEEAGLRLDRTIVIPDPGADWLSVLAELTDLTGLVLTRPAGRLNQSQAERFRARLRRRGSALLSCGGWPRSEANYSLRSSRWVGLGHGAGHLTARRAEIEVRRPGRPVHHCPVWLPGADLSITPAGELRPEQPTEATVHPLREAG</sequence>
<evidence type="ECO:0008006" key="4">
    <source>
        <dbReference type="Google" id="ProtNLM"/>
    </source>
</evidence>
<dbReference type="AlphaFoldDB" id="A0A255GN95"/>